<accession>L5LWE8</accession>
<evidence type="ECO:0000256" key="1">
    <source>
        <dbReference type="SAM" id="MobiDB-lite"/>
    </source>
</evidence>
<dbReference type="Proteomes" id="UP000010556">
    <property type="component" value="Unassembled WGS sequence"/>
</dbReference>
<keyword evidence="3" id="KW-1185">Reference proteome</keyword>
<organism evidence="2 3">
    <name type="scientific">Myotis davidii</name>
    <name type="common">David's myotis</name>
    <dbReference type="NCBI Taxonomy" id="225400"/>
    <lineage>
        <taxon>Eukaryota</taxon>
        <taxon>Metazoa</taxon>
        <taxon>Chordata</taxon>
        <taxon>Craniata</taxon>
        <taxon>Vertebrata</taxon>
        <taxon>Euteleostomi</taxon>
        <taxon>Mammalia</taxon>
        <taxon>Eutheria</taxon>
        <taxon>Laurasiatheria</taxon>
        <taxon>Chiroptera</taxon>
        <taxon>Yangochiroptera</taxon>
        <taxon>Vespertilionidae</taxon>
        <taxon>Myotis</taxon>
    </lineage>
</organism>
<feature type="region of interest" description="Disordered" evidence="1">
    <location>
        <begin position="1"/>
        <end position="24"/>
    </location>
</feature>
<dbReference type="AlphaFoldDB" id="L5LWE8"/>
<gene>
    <name evidence="2" type="ORF">MDA_GLEAN10010949</name>
</gene>
<evidence type="ECO:0000313" key="3">
    <source>
        <dbReference type="Proteomes" id="UP000010556"/>
    </source>
</evidence>
<sequence>MGNSLLRENRTYVNSRTPNDGTGQRAMDIITREISDRLGSQASFVQDMGTWNCWPIELVS</sequence>
<evidence type="ECO:0000313" key="2">
    <source>
        <dbReference type="EMBL" id="ELK30377.1"/>
    </source>
</evidence>
<feature type="compositionally biased region" description="Polar residues" evidence="1">
    <location>
        <begin position="11"/>
        <end position="22"/>
    </location>
</feature>
<protein>
    <submittedName>
        <fullName evidence="2">Uncharacterized protein</fullName>
    </submittedName>
</protein>
<proteinExistence type="predicted"/>
<reference evidence="3" key="1">
    <citation type="journal article" date="2013" name="Science">
        <title>Comparative analysis of bat genomes provides insight into the evolution of flight and immunity.</title>
        <authorList>
            <person name="Zhang G."/>
            <person name="Cowled C."/>
            <person name="Shi Z."/>
            <person name="Huang Z."/>
            <person name="Bishop-Lilly K.A."/>
            <person name="Fang X."/>
            <person name="Wynne J.W."/>
            <person name="Xiong Z."/>
            <person name="Baker M.L."/>
            <person name="Zhao W."/>
            <person name="Tachedjian M."/>
            <person name="Zhu Y."/>
            <person name="Zhou P."/>
            <person name="Jiang X."/>
            <person name="Ng J."/>
            <person name="Yang L."/>
            <person name="Wu L."/>
            <person name="Xiao J."/>
            <person name="Feng Y."/>
            <person name="Chen Y."/>
            <person name="Sun X."/>
            <person name="Zhang Y."/>
            <person name="Marsh G.A."/>
            <person name="Crameri G."/>
            <person name="Broder C.C."/>
            <person name="Frey K.G."/>
            <person name="Wang L.F."/>
            <person name="Wang J."/>
        </authorList>
    </citation>
    <scope>NUCLEOTIDE SEQUENCE [LARGE SCALE GENOMIC DNA]</scope>
</reference>
<dbReference type="EMBL" id="KB107104">
    <property type="protein sequence ID" value="ELK30377.1"/>
    <property type="molecule type" value="Genomic_DNA"/>
</dbReference>
<name>L5LWE8_MYODS</name>